<evidence type="ECO:0000256" key="1">
    <source>
        <dbReference type="SAM" id="MobiDB-lite"/>
    </source>
</evidence>
<evidence type="ECO:0000313" key="2">
    <source>
        <dbReference type="EMBL" id="QUD86974.1"/>
    </source>
</evidence>
<keyword evidence="3" id="KW-1185">Reference proteome</keyword>
<gene>
    <name evidence="2" type="ORF">KCG34_18125</name>
</gene>
<dbReference type="RefSeq" id="WP_211937026.1">
    <property type="nucleotide sequence ID" value="NZ_CP073078.1"/>
</dbReference>
<dbReference type="KEGG" id="caul:KCG34_18125"/>
<organism evidence="2 3">
    <name type="scientific">Phenylobacterium montanum</name>
    <dbReference type="NCBI Taxonomy" id="2823693"/>
    <lineage>
        <taxon>Bacteria</taxon>
        <taxon>Pseudomonadati</taxon>
        <taxon>Pseudomonadota</taxon>
        <taxon>Alphaproteobacteria</taxon>
        <taxon>Caulobacterales</taxon>
        <taxon>Caulobacteraceae</taxon>
        <taxon>Phenylobacterium</taxon>
    </lineage>
</organism>
<reference evidence="2" key="1">
    <citation type="submission" date="2021-04" db="EMBL/GenBank/DDBJ databases">
        <title>The complete genome sequence of Caulobacter sp. S6.</title>
        <authorList>
            <person name="Tang Y."/>
            <person name="Ouyang W."/>
            <person name="Liu Q."/>
            <person name="Huang B."/>
            <person name="Guo Z."/>
            <person name="Lei P."/>
        </authorList>
    </citation>
    <scope>NUCLEOTIDE SEQUENCE</scope>
    <source>
        <strain evidence="2">S6</strain>
    </source>
</reference>
<dbReference type="Proteomes" id="UP000676409">
    <property type="component" value="Chromosome"/>
</dbReference>
<feature type="compositionally biased region" description="Basic and acidic residues" evidence="1">
    <location>
        <begin position="1"/>
        <end position="18"/>
    </location>
</feature>
<evidence type="ECO:0000313" key="3">
    <source>
        <dbReference type="Proteomes" id="UP000676409"/>
    </source>
</evidence>
<name>A0A975FXC6_9CAUL</name>
<proteinExistence type="predicted"/>
<dbReference type="EMBL" id="CP073078">
    <property type="protein sequence ID" value="QUD86974.1"/>
    <property type="molecule type" value="Genomic_DNA"/>
</dbReference>
<sequence>MHDTADDDCTCERERQSEHSPSVVDSGEMLGRLIYADDQVEDATGNLKPGAFPLADVLDAKRGGWSFARLAHSTPASLLAKGKEFEDKKPDGNRRFRGVGKGLTGDVRAIAECSPNRDLCLIDDGLPDDPAHAAAVLSPSAPRSKSDLKAVRDKMLEIFSPVASPDDAF</sequence>
<protein>
    <submittedName>
        <fullName evidence="2">Uncharacterized protein</fullName>
    </submittedName>
</protein>
<dbReference type="AlphaFoldDB" id="A0A975FXC6"/>
<accession>A0A975FXC6</accession>
<feature type="region of interest" description="Disordered" evidence="1">
    <location>
        <begin position="1"/>
        <end position="26"/>
    </location>
</feature>